<evidence type="ECO:0000313" key="1">
    <source>
        <dbReference type="EMBL" id="KAG8230307.1"/>
    </source>
</evidence>
<dbReference type="Gene3D" id="2.30.42.10">
    <property type="match status" value="1"/>
</dbReference>
<gene>
    <name evidence="1" type="ORF">J437_LFUL008499</name>
</gene>
<sequence length="110" mass="12848">MLSINDRRKKTARDFFSLSRAIKYLALLLERSSDRFCSVLLSVFRVATLEPIRSRFQHSVPPQLQLQPIEGARGPWGWPRAPRGLCLRRRENGFGFTLRHFIVYPPESYT</sequence>
<dbReference type="InterPro" id="IPR036034">
    <property type="entry name" value="PDZ_sf"/>
</dbReference>
<comment type="caution">
    <text evidence="1">The sequence shown here is derived from an EMBL/GenBank/DDBJ whole genome shotgun (WGS) entry which is preliminary data.</text>
</comment>
<accession>A0A8K0K9M8</accession>
<dbReference type="EMBL" id="KZ308477">
    <property type="protein sequence ID" value="KAG8230307.1"/>
    <property type="molecule type" value="Genomic_DNA"/>
</dbReference>
<reference evidence="1" key="1">
    <citation type="submission" date="2013-04" db="EMBL/GenBank/DDBJ databases">
        <authorList>
            <person name="Qu J."/>
            <person name="Murali S.C."/>
            <person name="Bandaranaike D."/>
            <person name="Bellair M."/>
            <person name="Blankenburg K."/>
            <person name="Chao H."/>
            <person name="Dinh H."/>
            <person name="Doddapaneni H."/>
            <person name="Downs B."/>
            <person name="Dugan-Rocha S."/>
            <person name="Elkadiri S."/>
            <person name="Gnanaolivu R.D."/>
            <person name="Hernandez B."/>
            <person name="Javaid M."/>
            <person name="Jayaseelan J.C."/>
            <person name="Lee S."/>
            <person name="Li M."/>
            <person name="Ming W."/>
            <person name="Munidasa M."/>
            <person name="Muniz J."/>
            <person name="Nguyen L."/>
            <person name="Ongeri F."/>
            <person name="Osuji N."/>
            <person name="Pu L.-L."/>
            <person name="Puazo M."/>
            <person name="Qu C."/>
            <person name="Quiroz J."/>
            <person name="Raj R."/>
            <person name="Weissenberger G."/>
            <person name="Xin Y."/>
            <person name="Zou X."/>
            <person name="Han Y."/>
            <person name="Richards S."/>
            <person name="Worley K."/>
            <person name="Muzny D."/>
            <person name="Gibbs R."/>
        </authorList>
    </citation>
    <scope>NUCLEOTIDE SEQUENCE</scope>
    <source>
        <strain evidence="1">Sampled in the wild</strain>
    </source>
</reference>
<dbReference type="PANTHER" id="PTHR23175">
    <property type="entry name" value="PDZ DOMAIN-CONTAINING PROTEIN"/>
    <property type="match status" value="1"/>
</dbReference>
<dbReference type="OrthoDB" id="6281275at2759"/>
<evidence type="ECO:0000313" key="2">
    <source>
        <dbReference type="Proteomes" id="UP000792457"/>
    </source>
</evidence>
<feature type="non-terminal residue" evidence="1">
    <location>
        <position position="1"/>
    </location>
</feature>
<reference evidence="1" key="2">
    <citation type="submission" date="2017-10" db="EMBL/GenBank/DDBJ databases">
        <title>Ladona fulva Genome sequencing and assembly.</title>
        <authorList>
            <person name="Murali S."/>
            <person name="Richards S."/>
            <person name="Bandaranaike D."/>
            <person name="Bellair M."/>
            <person name="Blankenburg K."/>
            <person name="Chao H."/>
            <person name="Dinh H."/>
            <person name="Doddapaneni H."/>
            <person name="Dugan-Rocha S."/>
            <person name="Elkadiri S."/>
            <person name="Gnanaolivu R."/>
            <person name="Hernandez B."/>
            <person name="Skinner E."/>
            <person name="Javaid M."/>
            <person name="Lee S."/>
            <person name="Li M."/>
            <person name="Ming W."/>
            <person name="Munidasa M."/>
            <person name="Muniz J."/>
            <person name="Nguyen L."/>
            <person name="Hughes D."/>
            <person name="Osuji N."/>
            <person name="Pu L.-L."/>
            <person name="Puazo M."/>
            <person name="Qu C."/>
            <person name="Quiroz J."/>
            <person name="Raj R."/>
            <person name="Weissenberger G."/>
            <person name="Xin Y."/>
            <person name="Zou X."/>
            <person name="Han Y."/>
            <person name="Worley K."/>
            <person name="Muzny D."/>
            <person name="Gibbs R."/>
        </authorList>
    </citation>
    <scope>NUCLEOTIDE SEQUENCE</scope>
    <source>
        <strain evidence="1">Sampled in the wild</strain>
    </source>
</reference>
<dbReference type="Proteomes" id="UP000792457">
    <property type="component" value="Unassembled WGS sequence"/>
</dbReference>
<keyword evidence="2" id="KW-1185">Reference proteome</keyword>
<organism evidence="1 2">
    <name type="scientific">Ladona fulva</name>
    <name type="common">Scarce chaser dragonfly</name>
    <name type="synonym">Libellula fulva</name>
    <dbReference type="NCBI Taxonomy" id="123851"/>
    <lineage>
        <taxon>Eukaryota</taxon>
        <taxon>Metazoa</taxon>
        <taxon>Ecdysozoa</taxon>
        <taxon>Arthropoda</taxon>
        <taxon>Hexapoda</taxon>
        <taxon>Insecta</taxon>
        <taxon>Pterygota</taxon>
        <taxon>Palaeoptera</taxon>
        <taxon>Odonata</taxon>
        <taxon>Epiprocta</taxon>
        <taxon>Anisoptera</taxon>
        <taxon>Libelluloidea</taxon>
        <taxon>Libellulidae</taxon>
        <taxon>Ladona</taxon>
    </lineage>
</organism>
<proteinExistence type="predicted"/>
<name>A0A8K0K9M8_LADFU</name>
<protein>
    <submittedName>
        <fullName evidence="1">Uncharacterized protein</fullName>
    </submittedName>
</protein>
<dbReference type="PANTHER" id="PTHR23175:SF23">
    <property type="entry name" value="PDZ DOMAIN-CONTAINING PROTEIN"/>
    <property type="match status" value="1"/>
</dbReference>
<dbReference type="AlphaFoldDB" id="A0A8K0K9M8"/>